<protein>
    <recommendedName>
        <fullName evidence="3">Peptidase M23</fullName>
    </recommendedName>
</protein>
<dbReference type="EMBL" id="CP047182">
    <property type="protein sequence ID" value="QHC65101.1"/>
    <property type="molecule type" value="Genomic_DNA"/>
</dbReference>
<dbReference type="Proteomes" id="UP000464597">
    <property type="component" value="Plasmid unnamed2"/>
</dbReference>
<keyword evidence="1" id="KW-0614">Plasmid</keyword>
<dbReference type="RefSeq" id="WP_159424260.1">
    <property type="nucleotide sequence ID" value="NZ_CP047182.1"/>
</dbReference>
<name>A0ABX6H5N7_9MICO</name>
<reference evidence="2" key="1">
    <citation type="submission" date="2019-12" db="EMBL/GenBank/DDBJ databases">
        <title>Complete and draft genome sequences of new strains and members of some known species of the genus Rathayibacter isolated from plants.</title>
        <authorList>
            <person name="Tarlachkov S.V."/>
            <person name="Starodumova I.P."/>
            <person name="Dorofeeva L.V."/>
            <person name="Prisyazhnaya N.V."/>
            <person name="Leyn S."/>
            <person name="Zlamal J."/>
            <person name="Elan M."/>
            <person name="Osterman A.L."/>
            <person name="Nadler S."/>
            <person name="Subbotin S.A."/>
            <person name="Evtushenko L.I."/>
        </authorList>
    </citation>
    <scope>NUCLEOTIDE SEQUENCE [LARGE SCALE GENOMIC DNA]</scope>
    <source>
        <strain evidence="2">VKM Ac-2802</strain>
        <plasmid evidence="2">unnamed2</plasmid>
    </source>
</reference>
<sequence>MTKGGMGVLAAVLAPLLAIALLLWLLFFGAAEDAAAACLPGGGPVNVSAIPADAKVGAYGHDQLVNAALIVNAGAAKGLGADGQTLGVQTAIGESSLVNISYGDGAINPDGSVADSIGLFQQQSSWGTVEQRMDPTTSAGLFYDRLVAVEGWQSMEPSIAINKVQRNADPNHYTKYRADAVAIMTYLNSLGSSTTAPTATTAPVSVPSTPTSTATSTAAPVGGCVPVSGDAQALAAGLVTAMEEGRLRLLEDRYAQQIRDMAAGTAKENCGIDVRILQIITIALNTFGKVGVSDLNRQCTGSLLGAGTGSSHWMNGGGNAVDFYSFAGTATTGCDPNALQLLDVLDPQVPQGSRAGQIQCRSTTYQHITQFGDTPNHLHFDVAYADGPLTTG</sequence>
<organism evidence="1 2">
    <name type="scientific">Rathayibacter festucae</name>
    <dbReference type="NCBI Taxonomy" id="110937"/>
    <lineage>
        <taxon>Bacteria</taxon>
        <taxon>Bacillati</taxon>
        <taxon>Actinomycetota</taxon>
        <taxon>Actinomycetes</taxon>
        <taxon>Micrococcales</taxon>
        <taxon>Microbacteriaceae</taxon>
        <taxon>Rathayibacter</taxon>
    </lineage>
</organism>
<evidence type="ECO:0000313" key="1">
    <source>
        <dbReference type="EMBL" id="QHC65101.1"/>
    </source>
</evidence>
<accession>A0ABX6H5N7</accession>
<keyword evidence="2" id="KW-1185">Reference proteome</keyword>
<proteinExistence type="predicted"/>
<geneLocation type="plasmid" evidence="1 2">
    <name>unnamed2</name>
</geneLocation>
<gene>
    <name evidence="1" type="ORF">GSU69_19815</name>
</gene>
<evidence type="ECO:0000313" key="2">
    <source>
        <dbReference type="Proteomes" id="UP000464597"/>
    </source>
</evidence>
<evidence type="ECO:0008006" key="3">
    <source>
        <dbReference type="Google" id="ProtNLM"/>
    </source>
</evidence>